<comment type="caution">
    <text evidence="1">The sequence shown here is derived from an EMBL/GenBank/DDBJ whole genome shotgun (WGS) entry which is preliminary data.</text>
</comment>
<reference evidence="1" key="1">
    <citation type="submission" date="2022-04" db="EMBL/GenBank/DDBJ databases">
        <title>A functionally conserved STORR gene fusion in Papaver species that diverged 16.8 million years ago.</title>
        <authorList>
            <person name="Catania T."/>
        </authorList>
    </citation>
    <scope>NUCLEOTIDE SEQUENCE</scope>
    <source>
        <strain evidence="1">S-188037</strain>
    </source>
</reference>
<dbReference type="PANTHER" id="PTHR33144:SF25">
    <property type="entry name" value="DUF4216 DOMAIN-CONTAINING PROTEIN"/>
    <property type="match status" value="1"/>
</dbReference>
<accession>A0AAD4XYD8</accession>
<dbReference type="InterPro" id="IPR004252">
    <property type="entry name" value="Probable_transposase_24"/>
</dbReference>
<evidence type="ECO:0008006" key="3">
    <source>
        <dbReference type="Google" id="ProtNLM"/>
    </source>
</evidence>
<organism evidence="1 2">
    <name type="scientific">Papaver atlanticum</name>
    <dbReference type="NCBI Taxonomy" id="357466"/>
    <lineage>
        <taxon>Eukaryota</taxon>
        <taxon>Viridiplantae</taxon>
        <taxon>Streptophyta</taxon>
        <taxon>Embryophyta</taxon>
        <taxon>Tracheophyta</taxon>
        <taxon>Spermatophyta</taxon>
        <taxon>Magnoliopsida</taxon>
        <taxon>Ranunculales</taxon>
        <taxon>Papaveraceae</taxon>
        <taxon>Papaveroideae</taxon>
        <taxon>Papaver</taxon>
    </lineage>
</organism>
<dbReference type="Pfam" id="PF03004">
    <property type="entry name" value="Transposase_24"/>
    <property type="match status" value="1"/>
</dbReference>
<protein>
    <recommendedName>
        <fullName evidence="3">Transposase</fullName>
    </recommendedName>
</protein>
<dbReference type="AlphaFoldDB" id="A0AAD4XYD8"/>
<proteinExistence type="predicted"/>
<gene>
    <name evidence="1" type="ORF">MKW98_020789</name>
</gene>
<dbReference type="Proteomes" id="UP001202328">
    <property type="component" value="Unassembled WGS sequence"/>
</dbReference>
<sequence>MAYDLLNKIGSASGQCGITNRVHFSFPHLATKKRKGSFHVEFRPMIIEWIVNSFCNDVRQVLDDWIYTKINDRWKDHKYHVKKAAYEKWNPMEERLVNPPHNVVESQWRVFVEVWDTDLKKQALCQINKGNKEKQKFHHTTGSKPHLGKKLGRRPKRHEVFGITHTKKKRTEDPNEVLMDPEVDVELKEMEGVEIQASQPGYDIVLQGRHDAFSQVRGRDKGGRVCCLGNGIEPNKYWSEESSTNPTTDPNAEVLNLRQQLENSVAEHQVAMQRIADFETLLAHDDLGTANTAYQVALIRIVVFPEMEAELR</sequence>
<evidence type="ECO:0000313" key="2">
    <source>
        <dbReference type="Proteomes" id="UP001202328"/>
    </source>
</evidence>
<keyword evidence="2" id="KW-1185">Reference proteome</keyword>
<dbReference type="PANTHER" id="PTHR33144">
    <property type="entry name" value="OS10G0409366 PROTEIN-RELATED"/>
    <property type="match status" value="1"/>
</dbReference>
<name>A0AAD4XYD8_9MAGN</name>
<dbReference type="EMBL" id="JAJJMB010001184">
    <property type="protein sequence ID" value="KAI3958147.1"/>
    <property type="molecule type" value="Genomic_DNA"/>
</dbReference>
<evidence type="ECO:0000313" key="1">
    <source>
        <dbReference type="EMBL" id="KAI3958147.1"/>
    </source>
</evidence>